<proteinExistence type="predicted"/>
<feature type="signal peptide" evidence="1">
    <location>
        <begin position="1"/>
        <end position="22"/>
    </location>
</feature>
<comment type="caution">
    <text evidence="2">The sequence shown here is derived from an EMBL/GenBank/DDBJ whole genome shotgun (WGS) entry which is preliminary data.</text>
</comment>
<gene>
    <name evidence="2" type="ORF">GCM10009093_25790</name>
</gene>
<dbReference type="EMBL" id="BAAAEJ010000009">
    <property type="protein sequence ID" value="GAA0398017.1"/>
    <property type="molecule type" value="Genomic_DNA"/>
</dbReference>
<name>A0ABP3ICT8_9CAUL</name>
<organism evidence="2 3">
    <name type="scientific">Brevundimonas terrae</name>
    <dbReference type="NCBI Taxonomy" id="363631"/>
    <lineage>
        <taxon>Bacteria</taxon>
        <taxon>Pseudomonadati</taxon>
        <taxon>Pseudomonadota</taxon>
        <taxon>Alphaproteobacteria</taxon>
        <taxon>Caulobacterales</taxon>
        <taxon>Caulobacteraceae</taxon>
        <taxon>Brevundimonas</taxon>
    </lineage>
</organism>
<dbReference type="Proteomes" id="UP001500791">
    <property type="component" value="Unassembled WGS sequence"/>
</dbReference>
<sequence>MKRLKITAVAGTIALIGGAAFALNSIPSSSQASEMTVYKSESCGCCGGWVDHMREAGYAIKVVSTDDLAPVKIMHDVPEDLWGCHTAIIDGRVIEGHVPAAGVSAFLKSSTKAKGIAVAGMPLGSPGMEALGATLQAYDAMAFGAGQPTRFMTFRGSTPLGS</sequence>
<keyword evidence="3" id="KW-1185">Reference proteome</keyword>
<accession>A0ABP3ICT8</accession>
<keyword evidence="1" id="KW-0732">Signal</keyword>
<evidence type="ECO:0000313" key="2">
    <source>
        <dbReference type="EMBL" id="GAA0398017.1"/>
    </source>
</evidence>
<dbReference type="Pfam" id="PF04214">
    <property type="entry name" value="DUF411"/>
    <property type="match status" value="1"/>
</dbReference>
<reference evidence="3" key="1">
    <citation type="journal article" date="2019" name="Int. J. Syst. Evol. Microbiol.">
        <title>The Global Catalogue of Microorganisms (GCM) 10K type strain sequencing project: providing services to taxonomists for standard genome sequencing and annotation.</title>
        <authorList>
            <consortium name="The Broad Institute Genomics Platform"/>
            <consortium name="The Broad Institute Genome Sequencing Center for Infectious Disease"/>
            <person name="Wu L."/>
            <person name="Ma J."/>
        </authorList>
    </citation>
    <scope>NUCLEOTIDE SEQUENCE [LARGE SCALE GENOMIC DNA]</scope>
    <source>
        <strain evidence="3">JCM 13476</strain>
    </source>
</reference>
<dbReference type="InterPro" id="IPR007332">
    <property type="entry name" value="DUF411"/>
</dbReference>
<evidence type="ECO:0000313" key="3">
    <source>
        <dbReference type="Proteomes" id="UP001500791"/>
    </source>
</evidence>
<dbReference type="RefSeq" id="WP_167178266.1">
    <property type="nucleotide sequence ID" value="NZ_BAAAEJ010000009.1"/>
</dbReference>
<protein>
    <submittedName>
        <fullName evidence="2">DUF411 domain-containing protein</fullName>
    </submittedName>
</protein>
<evidence type="ECO:0000256" key="1">
    <source>
        <dbReference type="SAM" id="SignalP"/>
    </source>
</evidence>
<feature type="chain" id="PRO_5045355610" evidence="1">
    <location>
        <begin position="23"/>
        <end position="162"/>
    </location>
</feature>